<name>A0A645CJX0_9ZZZZ</name>
<keyword evidence="4" id="KW-0460">Magnesium</keyword>
<dbReference type="AlphaFoldDB" id="A0A645CJX0"/>
<evidence type="ECO:0000256" key="3">
    <source>
        <dbReference type="ARBA" id="ARBA00022801"/>
    </source>
</evidence>
<dbReference type="InterPro" id="IPR019307">
    <property type="entry name" value="RNA-bd_AU-1/RNase_E/G"/>
</dbReference>
<dbReference type="GO" id="GO:0008995">
    <property type="term" value="F:ribonuclease E activity"/>
    <property type="evidence" value="ECO:0007669"/>
    <property type="project" value="UniProtKB-EC"/>
</dbReference>
<dbReference type="PANTHER" id="PTHR30001:SF0">
    <property type="entry name" value="RIBONUCLEASE G"/>
    <property type="match status" value="1"/>
</dbReference>
<gene>
    <name evidence="7" type="primary">rne_10</name>
    <name evidence="7" type="ORF">SDC9_124235</name>
</gene>
<feature type="domain" description="RNA-binding protein AU-1/Ribonuclease E/G" evidence="6">
    <location>
        <begin position="3"/>
        <end position="204"/>
    </location>
</feature>
<keyword evidence="3 7" id="KW-0378">Hydrolase</keyword>
<dbReference type="EMBL" id="VSSQ01027809">
    <property type="protein sequence ID" value="MPM77235.1"/>
    <property type="molecule type" value="Genomic_DNA"/>
</dbReference>
<dbReference type="EC" id="3.1.26.12" evidence="7"/>
<dbReference type="GO" id="GO:0003723">
    <property type="term" value="F:RNA binding"/>
    <property type="evidence" value="ECO:0007669"/>
    <property type="project" value="UniProtKB-KW"/>
</dbReference>
<keyword evidence="5" id="KW-0694">RNA-binding</keyword>
<accession>A0A645CJX0</accession>
<reference evidence="7" key="1">
    <citation type="submission" date="2019-08" db="EMBL/GenBank/DDBJ databases">
        <authorList>
            <person name="Kucharzyk K."/>
            <person name="Murdoch R.W."/>
            <person name="Higgins S."/>
            <person name="Loffler F."/>
        </authorList>
    </citation>
    <scope>NUCLEOTIDE SEQUENCE</scope>
</reference>
<dbReference type="GO" id="GO:0005737">
    <property type="term" value="C:cytoplasm"/>
    <property type="evidence" value="ECO:0007669"/>
    <property type="project" value="TreeGrafter"/>
</dbReference>
<dbReference type="Pfam" id="PF10150">
    <property type="entry name" value="RNase_E_G"/>
    <property type="match status" value="1"/>
</dbReference>
<dbReference type="PANTHER" id="PTHR30001">
    <property type="entry name" value="RIBONUCLEASE"/>
    <property type="match status" value="1"/>
</dbReference>
<evidence type="ECO:0000256" key="5">
    <source>
        <dbReference type="ARBA" id="ARBA00022884"/>
    </source>
</evidence>
<evidence type="ECO:0000256" key="4">
    <source>
        <dbReference type="ARBA" id="ARBA00022842"/>
    </source>
</evidence>
<organism evidence="7">
    <name type="scientific">bioreactor metagenome</name>
    <dbReference type="NCBI Taxonomy" id="1076179"/>
    <lineage>
        <taxon>unclassified sequences</taxon>
        <taxon>metagenomes</taxon>
        <taxon>ecological metagenomes</taxon>
    </lineage>
</organism>
<evidence type="ECO:0000256" key="1">
    <source>
        <dbReference type="ARBA" id="ARBA00001946"/>
    </source>
</evidence>
<keyword evidence="2" id="KW-0479">Metal-binding</keyword>
<sequence>MLLSRSKAVSKRADYIKAPVLLYIEINGVEKVVRDFFNDDIDEFVVNNEEDYNIILKLCDEMGFGSEKIKLYKDEVPLFLNYFVESQARAAFDKHVWLKSGGFIIIEQTEACVVIDVNTGKFIGKADLQKTILKTNLEAAAEIAHQLRLRNLNGMIIVDFIDMKAESDRKLLQKTLEEAVAKDRLQTIVVGMTELGLMQMTRKKKRQSIMHLMTKTCSVCSGTGRIPCFDVVSEENVKYKV</sequence>
<dbReference type="GO" id="GO:0006364">
    <property type="term" value="P:rRNA processing"/>
    <property type="evidence" value="ECO:0007669"/>
    <property type="project" value="TreeGrafter"/>
</dbReference>
<evidence type="ECO:0000256" key="2">
    <source>
        <dbReference type="ARBA" id="ARBA00022723"/>
    </source>
</evidence>
<dbReference type="InterPro" id="IPR004659">
    <property type="entry name" value="RNase_E/G"/>
</dbReference>
<evidence type="ECO:0000313" key="7">
    <source>
        <dbReference type="EMBL" id="MPM77235.1"/>
    </source>
</evidence>
<evidence type="ECO:0000259" key="6">
    <source>
        <dbReference type="Pfam" id="PF10150"/>
    </source>
</evidence>
<proteinExistence type="predicted"/>
<dbReference type="GO" id="GO:0046872">
    <property type="term" value="F:metal ion binding"/>
    <property type="evidence" value="ECO:0007669"/>
    <property type="project" value="UniProtKB-KW"/>
</dbReference>
<protein>
    <submittedName>
        <fullName evidence="7">Ribonuclease E</fullName>
        <ecNumber evidence="7">3.1.26.12</ecNumber>
    </submittedName>
</protein>
<comment type="caution">
    <text evidence="7">The sequence shown here is derived from an EMBL/GenBank/DDBJ whole genome shotgun (WGS) entry which is preliminary data.</text>
</comment>
<comment type="cofactor">
    <cofactor evidence="1">
        <name>Mg(2+)</name>
        <dbReference type="ChEBI" id="CHEBI:18420"/>
    </cofactor>
</comment>